<organism evidence="2 3">
    <name type="scientific">Meristemomyces frigidus</name>
    <dbReference type="NCBI Taxonomy" id="1508187"/>
    <lineage>
        <taxon>Eukaryota</taxon>
        <taxon>Fungi</taxon>
        <taxon>Dikarya</taxon>
        <taxon>Ascomycota</taxon>
        <taxon>Pezizomycotina</taxon>
        <taxon>Dothideomycetes</taxon>
        <taxon>Dothideomycetidae</taxon>
        <taxon>Mycosphaerellales</taxon>
        <taxon>Teratosphaeriaceae</taxon>
        <taxon>Meristemomyces</taxon>
    </lineage>
</organism>
<comment type="caution">
    <text evidence="2">The sequence shown here is derived from an EMBL/GenBank/DDBJ whole genome shotgun (WGS) entry which is preliminary data.</text>
</comment>
<accession>A0AAN7TD03</accession>
<dbReference type="AlphaFoldDB" id="A0AAN7TD03"/>
<feature type="region of interest" description="Disordered" evidence="1">
    <location>
        <begin position="330"/>
        <end position="378"/>
    </location>
</feature>
<proteinExistence type="predicted"/>
<feature type="compositionally biased region" description="Basic and acidic residues" evidence="1">
    <location>
        <begin position="184"/>
        <end position="207"/>
    </location>
</feature>
<feature type="region of interest" description="Disordered" evidence="1">
    <location>
        <begin position="184"/>
        <end position="211"/>
    </location>
</feature>
<evidence type="ECO:0000256" key="1">
    <source>
        <dbReference type="SAM" id="MobiDB-lite"/>
    </source>
</evidence>
<reference evidence="2" key="1">
    <citation type="submission" date="2023-08" db="EMBL/GenBank/DDBJ databases">
        <title>Black Yeasts Isolated from many extreme environments.</title>
        <authorList>
            <person name="Coleine C."/>
            <person name="Stajich J.E."/>
            <person name="Selbmann L."/>
        </authorList>
    </citation>
    <scope>NUCLEOTIDE SEQUENCE</scope>
    <source>
        <strain evidence="2">CCFEE 5401</strain>
    </source>
</reference>
<feature type="compositionally biased region" description="Polar residues" evidence="1">
    <location>
        <begin position="139"/>
        <end position="157"/>
    </location>
</feature>
<dbReference type="EMBL" id="JAVRRL010000050">
    <property type="protein sequence ID" value="KAK5110357.1"/>
    <property type="molecule type" value="Genomic_DNA"/>
</dbReference>
<gene>
    <name evidence="2" type="ORF">LTR62_006065</name>
</gene>
<protein>
    <submittedName>
        <fullName evidence="2">Uncharacterized protein</fullName>
    </submittedName>
</protein>
<feature type="compositionally biased region" description="Basic and acidic residues" evidence="1">
    <location>
        <begin position="76"/>
        <end position="92"/>
    </location>
</feature>
<feature type="compositionally biased region" description="Basic and acidic residues" evidence="1">
    <location>
        <begin position="280"/>
        <end position="293"/>
    </location>
</feature>
<feature type="region of interest" description="Disordered" evidence="1">
    <location>
        <begin position="29"/>
        <end position="161"/>
    </location>
</feature>
<evidence type="ECO:0000313" key="3">
    <source>
        <dbReference type="Proteomes" id="UP001310890"/>
    </source>
</evidence>
<evidence type="ECO:0000313" key="2">
    <source>
        <dbReference type="EMBL" id="KAK5110357.1"/>
    </source>
</evidence>
<sequence>MAPPKTPKSTPRPHWLAYYEDLHGTQNPDEIFDRFADVCEDESNSSSSSGSSNEEDHNQNSANSGLRLFKPFARPLTKEREAISPMNEKEIPLKGTTGKKSTPNKLGMFGSRASTVIRDTGAEVMGTSSVDTGAKGRNYSAQPPSQPHNSTNATPEASQMPFERDTEQMFTAASLADEDIAFGKAEEDGRVSDEERVTFVSDEDKNRGGGTLIAEKNANVEGLVNATLGVKTRGMTMRNKNSGEKEGGLVGEIQEVDGQGRATVSGARAADIDHETAAAVKHEGYQGDREEMQQQKPLPKGFKPRRAPGLLAEAIGSWPTIPAPREFANQPLQAEPRHRTRATTLQATQAQRPTTRSGSVRVTVKPSKEKEKVTPSKRNKLTARAATLQPKKTVSFVASPGSSRRMGLRSTTTVKSTVGDRVAKTAFRVDGETRMVHSKKSKGLWNWRGERVVLGKGEGWVVVRK</sequence>
<name>A0AAN7TD03_9PEZI</name>
<feature type="region of interest" description="Disordered" evidence="1">
    <location>
        <begin position="280"/>
        <end position="306"/>
    </location>
</feature>
<feature type="compositionally biased region" description="Low complexity" evidence="1">
    <location>
        <begin position="342"/>
        <end position="356"/>
    </location>
</feature>
<dbReference type="Proteomes" id="UP001310890">
    <property type="component" value="Unassembled WGS sequence"/>
</dbReference>